<dbReference type="GO" id="GO:0009570">
    <property type="term" value="C:chloroplast stroma"/>
    <property type="evidence" value="ECO:0007669"/>
    <property type="project" value="TreeGrafter"/>
</dbReference>
<dbReference type="Pfam" id="PF06155">
    <property type="entry name" value="GBBH-like_N"/>
    <property type="match status" value="1"/>
</dbReference>
<keyword evidence="11" id="KW-1185">Reference proteome</keyword>
<evidence type="ECO:0000256" key="5">
    <source>
        <dbReference type="ARBA" id="ARBA00023014"/>
    </source>
</evidence>
<evidence type="ECO:0000259" key="8">
    <source>
        <dbReference type="Pfam" id="PF01883"/>
    </source>
</evidence>
<keyword evidence="2" id="KW-0547">Nucleotide-binding</keyword>
<evidence type="ECO:0000313" key="10">
    <source>
        <dbReference type="EMBL" id="KAK9863155.1"/>
    </source>
</evidence>
<dbReference type="InterPro" id="IPR010376">
    <property type="entry name" value="GBBH-like_N"/>
</dbReference>
<comment type="caution">
    <text evidence="10">The sequence shown here is derived from an EMBL/GenBank/DDBJ whole genome shotgun (WGS) entry which is preliminary data.</text>
</comment>
<dbReference type="Proteomes" id="UP001485043">
    <property type="component" value="Unassembled WGS sequence"/>
</dbReference>
<dbReference type="PROSITE" id="PS01215">
    <property type="entry name" value="MRP"/>
    <property type="match status" value="1"/>
</dbReference>
<evidence type="ECO:0000256" key="1">
    <source>
        <dbReference type="ARBA" id="ARBA00022723"/>
    </source>
</evidence>
<feature type="region of interest" description="Disordered" evidence="7">
    <location>
        <begin position="1"/>
        <end position="27"/>
    </location>
</feature>
<reference evidence="10 11" key="1">
    <citation type="journal article" date="2024" name="Nat. Commun.">
        <title>Phylogenomics reveals the evolutionary origins of lichenization in chlorophyte algae.</title>
        <authorList>
            <person name="Puginier C."/>
            <person name="Libourel C."/>
            <person name="Otte J."/>
            <person name="Skaloud P."/>
            <person name="Haon M."/>
            <person name="Grisel S."/>
            <person name="Petersen M."/>
            <person name="Berrin J.G."/>
            <person name="Delaux P.M."/>
            <person name="Dal Grande F."/>
            <person name="Keller J."/>
        </authorList>
    </citation>
    <scope>NUCLEOTIDE SEQUENCE [LARGE SCALE GENOMIC DNA]</scope>
    <source>
        <strain evidence="10 11">SAG 2523</strain>
    </source>
</reference>
<evidence type="ECO:0000256" key="4">
    <source>
        <dbReference type="ARBA" id="ARBA00023004"/>
    </source>
</evidence>
<keyword evidence="5" id="KW-0411">Iron-sulfur</keyword>
<feature type="compositionally biased region" description="Polar residues" evidence="7">
    <location>
        <begin position="533"/>
        <end position="550"/>
    </location>
</feature>
<dbReference type="InterPro" id="IPR044304">
    <property type="entry name" value="NUBPL-like"/>
</dbReference>
<dbReference type="GO" id="GO:0016226">
    <property type="term" value="P:iron-sulfur cluster assembly"/>
    <property type="evidence" value="ECO:0007669"/>
    <property type="project" value="InterPro"/>
</dbReference>
<dbReference type="GO" id="GO:0005524">
    <property type="term" value="F:ATP binding"/>
    <property type="evidence" value="ECO:0007669"/>
    <property type="project" value="UniProtKB-KW"/>
</dbReference>
<dbReference type="Gene3D" id="3.40.50.300">
    <property type="entry name" value="P-loop containing nucleotide triphosphate hydrolases"/>
    <property type="match status" value="1"/>
</dbReference>
<accession>A0AAW1T105</accession>
<dbReference type="FunFam" id="3.30.300.130:FF:000008">
    <property type="entry name" value="Fe-S cluster assembly factor HCF101, chloroplastic"/>
    <property type="match status" value="1"/>
</dbReference>
<evidence type="ECO:0000256" key="7">
    <source>
        <dbReference type="SAM" id="MobiDB-lite"/>
    </source>
</evidence>
<organism evidence="10 11">
    <name type="scientific">Apatococcus fuscideae</name>
    <dbReference type="NCBI Taxonomy" id="2026836"/>
    <lineage>
        <taxon>Eukaryota</taxon>
        <taxon>Viridiplantae</taxon>
        <taxon>Chlorophyta</taxon>
        <taxon>core chlorophytes</taxon>
        <taxon>Trebouxiophyceae</taxon>
        <taxon>Chlorellales</taxon>
        <taxon>Chlorellaceae</taxon>
        <taxon>Apatococcus</taxon>
    </lineage>
</organism>
<dbReference type="FunFam" id="3.40.50.300:FF:000704">
    <property type="entry name" value="fe-S cluster assembly factor HCF101, chloroplastic"/>
    <property type="match status" value="1"/>
</dbReference>
<dbReference type="PANTHER" id="PTHR42961">
    <property type="entry name" value="IRON-SULFUR PROTEIN NUBPL"/>
    <property type="match status" value="1"/>
</dbReference>
<dbReference type="GO" id="GO:0046872">
    <property type="term" value="F:metal ion binding"/>
    <property type="evidence" value="ECO:0007669"/>
    <property type="project" value="UniProtKB-KW"/>
</dbReference>
<dbReference type="HAMAP" id="MF_02040">
    <property type="entry name" value="Mrp_NBP35"/>
    <property type="match status" value="1"/>
</dbReference>
<dbReference type="InterPro" id="IPR000808">
    <property type="entry name" value="Mrp-like_CS"/>
</dbReference>
<keyword evidence="4" id="KW-0408">Iron</keyword>
<dbReference type="InterPro" id="IPR027417">
    <property type="entry name" value="P-loop_NTPase"/>
</dbReference>
<dbReference type="InterPro" id="IPR019591">
    <property type="entry name" value="Mrp/NBP35_ATP-bd"/>
</dbReference>
<evidence type="ECO:0000256" key="6">
    <source>
        <dbReference type="ARBA" id="ARBA00024036"/>
    </source>
</evidence>
<dbReference type="InterPro" id="IPR034904">
    <property type="entry name" value="FSCA_dom_sf"/>
</dbReference>
<proteinExistence type="inferred from homology"/>
<dbReference type="GO" id="GO:0051539">
    <property type="term" value="F:4 iron, 4 sulfur cluster binding"/>
    <property type="evidence" value="ECO:0007669"/>
    <property type="project" value="TreeGrafter"/>
</dbReference>
<dbReference type="Gene3D" id="3.30.300.130">
    <property type="entry name" value="Fe-S cluster assembly (FSCA)"/>
    <property type="match status" value="1"/>
</dbReference>
<dbReference type="CDD" id="cd02037">
    <property type="entry name" value="Mrp_NBP35"/>
    <property type="match status" value="1"/>
</dbReference>
<feature type="region of interest" description="Disordered" evidence="7">
    <location>
        <begin position="533"/>
        <end position="575"/>
    </location>
</feature>
<dbReference type="Pfam" id="PF01883">
    <property type="entry name" value="FeS_assembly_P"/>
    <property type="match status" value="1"/>
</dbReference>
<name>A0AAW1T105_9CHLO</name>
<dbReference type="Gene3D" id="3.30.2020.30">
    <property type="match status" value="1"/>
</dbReference>
<dbReference type="SUPFAM" id="SSF52540">
    <property type="entry name" value="P-loop containing nucleoside triphosphate hydrolases"/>
    <property type="match status" value="1"/>
</dbReference>
<dbReference type="GO" id="GO:0140663">
    <property type="term" value="F:ATP-dependent FeS chaperone activity"/>
    <property type="evidence" value="ECO:0007669"/>
    <property type="project" value="InterPro"/>
</dbReference>
<dbReference type="PANTHER" id="PTHR42961:SF2">
    <property type="entry name" value="IRON-SULFUR PROTEIN NUBPL"/>
    <property type="match status" value="1"/>
</dbReference>
<keyword evidence="1" id="KW-0479">Metal-binding</keyword>
<evidence type="ECO:0000256" key="2">
    <source>
        <dbReference type="ARBA" id="ARBA00022741"/>
    </source>
</evidence>
<comment type="similarity">
    <text evidence="6">Belongs to the Mrp/NBP35 ATP-binding proteins family.</text>
</comment>
<dbReference type="Pfam" id="PF10609">
    <property type="entry name" value="ParA"/>
    <property type="match status" value="1"/>
</dbReference>
<evidence type="ECO:0000259" key="9">
    <source>
        <dbReference type="Pfam" id="PF06155"/>
    </source>
</evidence>
<dbReference type="InterPro" id="IPR033756">
    <property type="entry name" value="YlxH/NBP35"/>
</dbReference>
<feature type="domain" description="Gamma-butyrobetaine hydroxylase-like N-terminal" evidence="9">
    <location>
        <begin position="469"/>
        <end position="520"/>
    </location>
</feature>
<evidence type="ECO:0000313" key="11">
    <source>
        <dbReference type="Proteomes" id="UP001485043"/>
    </source>
</evidence>
<feature type="domain" description="MIP18 family-like" evidence="8">
    <location>
        <begin position="92"/>
        <end position="164"/>
    </location>
</feature>
<dbReference type="EMBL" id="JALJOV010000509">
    <property type="protein sequence ID" value="KAK9863155.1"/>
    <property type="molecule type" value="Genomic_DNA"/>
</dbReference>
<keyword evidence="3" id="KW-0067">ATP-binding</keyword>
<protein>
    <recommendedName>
        <fullName evidence="12">MIP18 family-like domain-containing protein</fullName>
    </recommendedName>
</protein>
<evidence type="ECO:0008006" key="12">
    <source>
        <dbReference type="Google" id="ProtNLM"/>
    </source>
</evidence>
<dbReference type="InterPro" id="IPR002744">
    <property type="entry name" value="MIP18-like"/>
</dbReference>
<dbReference type="SUPFAM" id="SSF117916">
    <property type="entry name" value="Fe-S cluster assembly (FSCA) domain-like"/>
    <property type="match status" value="1"/>
</dbReference>
<dbReference type="AlphaFoldDB" id="A0AAW1T105"/>
<gene>
    <name evidence="10" type="ORF">WJX84_005483</name>
</gene>
<sequence length="575" mass="62190">MTASQLSRGFALQPRPSNRVGNFLDTGPIQKPSRRQLHRLQLALEQGEQRWLWGASQCQPHPRLFCQRNKQSCLVSASSAPSAQVDSLALESDILTALRRIIDPDLGKDVVDCGFVRDLRIDHQAGGVDFTLRLTTPACPVKDDFRKKAEQYVGEIGWVKRVGVKMDADPPQPLTPEDGRSQGLSKVAHIIAVSSCKGGVGKSTTAVNLAYTLAQMGAKVGIFDADVYGPSLPTMVSPELRVLKMNPETRSIEPLVYEGVKAVSFGFAGQGSAIMRGPMVSGVVQQLLTTTEWGELDYLVVDFPPGTGDIQLTLCQTVAFSAAVIVTTPQKLAFLDVAKGIRMFARLAVPCVAVVENMAYFDADGKRYHPFGKGSGERIVRDFGLPNLCRFPIEADLSAAGDGGRPLVVSNPTSATANAFMDLGAAVVREVAKLSMVGKASARYVEDCHAIAVKLPEQPLELYLDPAVVRRNDTSAKSVNEWTGEKILQDSDIADSVRPAAMRPLGNYAMQIDWEDGFNQVAPFEQLEGLPHLSSQDLSSRQRPSISAPNGVQPAADNEPPQNATQRLMAAASRR</sequence>
<evidence type="ECO:0000256" key="3">
    <source>
        <dbReference type="ARBA" id="ARBA00022840"/>
    </source>
</evidence>
<dbReference type="InterPro" id="IPR038492">
    <property type="entry name" value="GBBH-like_N_sf"/>
</dbReference>